<evidence type="ECO:0000313" key="3">
    <source>
        <dbReference type="Proteomes" id="UP000593571"/>
    </source>
</evidence>
<name>A0A7J8EKX7_ROUAE</name>
<dbReference type="Proteomes" id="UP000593571">
    <property type="component" value="Unassembled WGS sequence"/>
</dbReference>
<gene>
    <name evidence="2" type="ORF">HJG63_012533</name>
</gene>
<feature type="compositionally biased region" description="Basic and acidic residues" evidence="1">
    <location>
        <begin position="166"/>
        <end position="179"/>
    </location>
</feature>
<dbReference type="EMBL" id="JACASE010000009">
    <property type="protein sequence ID" value="KAF6435809.1"/>
    <property type="molecule type" value="Genomic_DNA"/>
</dbReference>
<accession>A0A7J8EKX7</accession>
<comment type="caution">
    <text evidence="2">The sequence shown here is derived from an EMBL/GenBank/DDBJ whole genome shotgun (WGS) entry which is preliminary data.</text>
</comment>
<dbReference type="AlphaFoldDB" id="A0A7J8EKX7"/>
<organism evidence="2 3">
    <name type="scientific">Rousettus aegyptiacus</name>
    <name type="common">Egyptian fruit bat</name>
    <name type="synonym">Pteropus aegyptiacus</name>
    <dbReference type="NCBI Taxonomy" id="9407"/>
    <lineage>
        <taxon>Eukaryota</taxon>
        <taxon>Metazoa</taxon>
        <taxon>Chordata</taxon>
        <taxon>Craniata</taxon>
        <taxon>Vertebrata</taxon>
        <taxon>Euteleostomi</taxon>
        <taxon>Mammalia</taxon>
        <taxon>Eutheria</taxon>
        <taxon>Laurasiatheria</taxon>
        <taxon>Chiroptera</taxon>
        <taxon>Yinpterochiroptera</taxon>
        <taxon>Pteropodoidea</taxon>
        <taxon>Pteropodidae</taxon>
        <taxon>Rousettinae</taxon>
        <taxon>Rousettus</taxon>
    </lineage>
</organism>
<evidence type="ECO:0000313" key="2">
    <source>
        <dbReference type="EMBL" id="KAF6435809.1"/>
    </source>
</evidence>
<feature type="region of interest" description="Disordered" evidence="1">
    <location>
        <begin position="138"/>
        <end position="179"/>
    </location>
</feature>
<protein>
    <submittedName>
        <fullName evidence="2">Uncharacterized protein</fullName>
    </submittedName>
</protein>
<proteinExistence type="predicted"/>
<evidence type="ECO:0000256" key="1">
    <source>
        <dbReference type="SAM" id="MobiDB-lite"/>
    </source>
</evidence>
<reference evidence="2 3" key="1">
    <citation type="journal article" date="2020" name="Nature">
        <title>Six reference-quality genomes reveal evolution of bat adaptations.</title>
        <authorList>
            <person name="Jebb D."/>
            <person name="Huang Z."/>
            <person name="Pippel M."/>
            <person name="Hughes G.M."/>
            <person name="Lavrichenko K."/>
            <person name="Devanna P."/>
            <person name="Winkler S."/>
            <person name="Jermiin L.S."/>
            <person name="Skirmuntt E.C."/>
            <person name="Katzourakis A."/>
            <person name="Burkitt-Gray L."/>
            <person name="Ray D.A."/>
            <person name="Sullivan K.A.M."/>
            <person name="Roscito J.G."/>
            <person name="Kirilenko B.M."/>
            <person name="Davalos L.M."/>
            <person name="Corthals A.P."/>
            <person name="Power M.L."/>
            <person name="Jones G."/>
            <person name="Ransome R.D."/>
            <person name="Dechmann D.K.N."/>
            <person name="Locatelli A.G."/>
            <person name="Puechmaille S.J."/>
            <person name="Fedrigo O."/>
            <person name="Jarvis E.D."/>
            <person name="Hiller M."/>
            <person name="Vernes S.C."/>
            <person name="Myers E.W."/>
            <person name="Teeling E.C."/>
        </authorList>
    </citation>
    <scope>NUCLEOTIDE SEQUENCE [LARGE SCALE GENOMIC DNA]</scope>
    <source>
        <strain evidence="2">MRouAeg1</strain>
        <tissue evidence="2">Muscle</tissue>
    </source>
</reference>
<keyword evidence="3" id="KW-1185">Reference proteome</keyword>
<sequence length="179" mass="19179">MLTGRGVATGSNRVLDFELGQPCLLPMLANHVSFEKAIAFVRLTSVYLCSSTGLDKPGQGKNSLEDQVITIPRCSLPLSKGYVTHSWAGGAFAMKTPTLCALKNGGVTLVEMNLVEISQRYGKAVVCLAYPLPRGLEKSQGEKDTVSVLFPPSTTSSSRIPAAENPAEKQDRPLNKEAQ</sequence>